<dbReference type="InterPro" id="IPR031568">
    <property type="entry name" value="Pet117"/>
</dbReference>
<dbReference type="GeneID" id="40306167"/>
<evidence type="ECO:0000256" key="1">
    <source>
        <dbReference type="SAM" id="MobiDB-lite"/>
    </source>
</evidence>
<evidence type="ECO:0000313" key="3">
    <source>
        <dbReference type="EMBL" id="PFH38763.1"/>
    </source>
</evidence>
<organism evidence="3 4">
    <name type="scientific">Besnoitia besnoiti</name>
    <name type="common">Apicomplexan protozoan</name>
    <dbReference type="NCBI Taxonomy" id="94643"/>
    <lineage>
        <taxon>Eukaryota</taxon>
        <taxon>Sar</taxon>
        <taxon>Alveolata</taxon>
        <taxon>Apicomplexa</taxon>
        <taxon>Conoidasida</taxon>
        <taxon>Coccidia</taxon>
        <taxon>Eucoccidiorida</taxon>
        <taxon>Eimeriorina</taxon>
        <taxon>Sarcocystidae</taxon>
        <taxon>Besnoitia</taxon>
    </lineage>
</organism>
<dbReference type="OrthoDB" id="76305at2759"/>
<keyword evidence="2" id="KW-1133">Transmembrane helix</keyword>
<proteinExistence type="predicted"/>
<evidence type="ECO:0000313" key="4">
    <source>
        <dbReference type="Proteomes" id="UP000224006"/>
    </source>
</evidence>
<feature type="compositionally biased region" description="Low complexity" evidence="1">
    <location>
        <begin position="61"/>
        <end position="78"/>
    </location>
</feature>
<name>A0A2A9MQU7_BESBE</name>
<dbReference type="EMBL" id="NWUJ01000001">
    <property type="protein sequence ID" value="PFH38763.1"/>
    <property type="molecule type" value="Genomic_DNA"/>
</dbReference>
<dbReference type="RefSeq" id="XP_029222772.1">
    <property type="nucleotide sequence ID" value="XM_029359859.1"/>
</dbReference>
<dbReference type="VEuPathDB" id="ToxoDB:BESB_011050"/>
<evidence type="ECO:0008006" key="5">
    <source>
        <dbReference type="Google" id="ProtNLM"/>
    </source>
</evidence>
<reference evidence="3 4" key="1">
    <citation type="submission" date="2017-09" db="EMBL/GenBank/DDBJ databases">
        <title>Genome sequencing of Besnoitia besnoiti strain Bb-Ger1.</title>
        <authorList>
            <person name="Schares G."/>
            <person name="Venepally P."/>
            <person name="Lorenzi H.A."/>
        </authorList>
    </citation>
    <scope>NUCLEOTIDE SEQUENCE [LARGE SCALE GENOMIC DNA]</scope>
    <source>
        <strain evidence="3 4">Bb-Ger1</strain>
    </source>
</reference>
<accession>A0A2A9MQU7</accession>
<dbReference type="KEGG" id="bbes:BESB_011050"/>
<protein>
    <recommendedName>
        <fullName evidence="5">Transmembrane protein</fullName>
    </recommendedName>
</protein>
<feature type="transmembrane region" description="Helical" evidence="2">
    <location>
        <begin position="12"/>
        <end position="31"/>
    </location>
</feature>
<keyword evidence="4" id="KW-1185">Reference proteome</keyword>
<sequence>MRGKGYLPRGSIFILLSSVFCVGMCTFVLHAKEKETQRRYEGVLRDVERQRQKLHRNAAESSSQTAARGAGSSGATSV</sequence>
<keyword evidence="2" id="KW-0812">Transmembrane</keyword>
<feature type="region of interest" description="Disordered" evidence="1">
    <location>
        <begin position="51"/>
        <end position="78"/>
    </location>
</feature>
<keyword evidence="2" id="KW-0472">Membrane</keyword>
<comment type="caution">
    <text evidence="3">The sequence shown here is derived from an EMBL/GenBank/DDBJ whole genome shotgun (WGS) entry which is preliminary data.</text>
</comment>
<dbReference type="Pfam" id="PF15786">
    <property type="entry name" value="PET117"/>
    <property type="match status" value="1"/>
</dbReference>
<evidence type="ECO:0000256" key="2">
    <source>
        <dbReference type="SAM" id="Phobius"/>
    </source>
</evidence>
<dbReference type="Proteomes" id="UP000224006">
    <property type="component" value="Chromosome I"/>
</dbReference>
<gene>
    <name evidence="3" type="ORF">BESB_011050</name>
</gene>
<dbReference type="AlphaFoldDB" id="A0A2A9MQU7"/>